<dbReference type="Proteomes" id="UP000239648">
    <property type="component" value="Unassembled WGS sequence"/>
</dbReference>
<reference evidence="1 10" key="1">
    <citation type="submission" date="2018-02" db="EMBL/GenBank/DDBJ databases">
        <title>Deep subsurface shale carbon reservoir microbial communities from Ohio and West Virginia, USA.</title>
        <authorList>
            <person name="Wrighton K."/>
        </authorList>
    </citation>
    <scope>NUCLEOTIDE SEQUENCE [LARGE SCALE GENOMIC DNA]</scope>
    <source>
        <strain evidence="1 10">UTICA-S1B6</strain>
    </source>
</reference>
<dbReference type="EMBL" id="PTIU01000075">
    <property type="protein sequence ID" value="PPK50353.1"/>
    <property type="molecule type" value="Genomic_DNA"/>
</dbReference>
<evidence type="ECO:0000313" key="8">
    <source>
        <dbReference type="EMBL" id="PPK51282.1"/>
    </source>
</evidence>
<dbReference type="EMBL" id="PTIU01000063">
    <property type="protein sequence ID" value="PPK50748.1"/>
    <property type="molecule type" value="Genomic_DNA"/>
</dbReference>
<keyword evidence="10" id="KW-1185">Reference proteome</keyword>
<organism evidence="7 9">
    <name type="scientific">Marinobacter persicus</name>
    <dbReference type="NCBI Taxonomy" id="930118"/>
    <lineage>
        <taxon>Bacteria</taxon>
        <taxon>Pseudomonadati</taxon>
        <taxon>Pseudomonadota</taxon>
        <taxon>Gammaproteobacteria</taxon>
        <taxon>Pseudomonadales</taxon>
        <taxon>Marinobacteraceae</taxon>
        <taxon>Marinobacter</taxon>
    </lineage>
</organism>
<dbReference type="EMBL" id="PTIU01000049">
    <property type="protein sequence ID" value="PPK51282.1"/>
    <property type="molecule type" value="Genomic_DNA"/>
</dbReference>
<protein>
    <recommendedName>
        <fullName evidence="11">Transposase</fullName>
    </recommendedName>
</protein>
<evidence type="ECO:0000313" key="1">
    <source>
        <dbReference type="EMBL" id="PPK48742.1"/>
    </source>
</evidence>
<dbReference type="EMBL" id="PTIT01000058">
    <property type="protein sequence ID" value="PPK49334.1"/>
    <property type="molecule type" value="Genomic_DNA"/>
</dbReference>
<dbReference type="Proteomes" id="UP000239446">
    <property type="component" value="Unassembled WGS sequence"/>
</dbReference>
<evidence type="ECO:0000313" key="3">
    <source>
        <dbReference type="EMBL" id="PPK49844.1"/>
    </source>
</evidence>
<gene>
    <name evidence="8" type="ORF">B0H24_10491</name>
    <name evidence="7" type="ORF">B0H24_105110</name>
    <name evidence="6" type="ORF">B0H24_10637</name>
    <name evidence="5" type="ORF">B0H24_10751</name>
    <name evidence="4" type="ORF">BY455_1481</name>
    <name evidence="3" type="ORF">BY455_14910</name>
    <name evidence="2" type="ORF">BY455_1587</name>
    <name evidence="1" type="ORF">BY455_1711</name>
</gene>
<dbReference type="EMBL" id="PTIT01000049">
    <property type="protein sequence ID" value="PPK49844.1"/>
    <property type="molecule type" value="Genomic_DNA"/>
</dbReference>
<evidence type="ECO:0000313" key="9">
    <source>
        <dbReference type="Proteomes" id="UP000239446"/>
    </source>
</evidence>
<evidence type="ECO:0000313" key="4">
    <source>
        <dbReference type="EMBL" id="PPK49845.1"/>
    </source>
</evidence>
<evidence type="ECO:0000313" key="10">
    <source>
        <dbReference type="Proteomes" id="UP000239648"/>
    </source>
</evidence>
<evidence type="ECO:0000313" key="2">
    <source>
        <dbReference type="EMBL" id="PPK49334.1"/>
    </source>
</evidence>
<sequence>RHGNNGGLSPVDFEKQYFKQLSGV</sequence>
<dbReference type="AlphaFoldDB" id="A0A2S6G1Z0"/>
<proteinExistence type="predicted"/>
<accession>A0A2S6G1Z0</accession>
<evidence type="ECO:0000313" key="5">
    <source>
        <dbReference type="EMBL" id="PPK50353.1"/>
    </source>
</evidence>
<dbReference type="EMBL" id="PTIU01000051">
    <property type="protein sequence ID" value="PPK51197.1"/>
    <property type="molecule type" value="Genomic_DNA"/>
</dbReference>
<name>A0A2S6G1Z0_9GAMM</name>
<dbReference type="EMBL" id="PTIT01000071">
    <property type="protein sequence ID" value="PPK48742.1"/>
    <property type="molecule type" value="Genomic_DNA"/>
</dbReference>
<evidence type="ECO:0000313" key="7">
    <source>
        <dbReference type="EMBL" id="PPK51197.1"/>
    </source>
</evidence>
<feature type="non-terminal residue" evidence="7">
    <location>
        <position position="1"/>
    </location>
</feature>
<dbReference type="EMBL" id="PTIT01000048">
    <property type="protein sequence ID" value="PPK49845.1"/>
    <property type="molecule type" value="Genomic_DNA"/>
</dbReference>
<evidence type="ECO:0000313" key="6">
    <source>
        <dbReference type="EMBL" id="PPK50748.1"/>
    </source>
</evidence>
<evidence type="ECO:0008006" key="11">
    <source>
        <dbReference type="Google" id="ProtNLM"/>
    </source>
</evidence>
<reference evidence="7 9" key="2">
    <citation type="submission" date="2018-02" db="EMBL/GenBank/DDBJ databases">
        <title>Subsurface microbial communities from deep shales in Ohio and West Virginia, USA.</title>
        <authorList>
            <person name="Wrighton K."/>
        </authorList>
    </citation>
    <scope>NUCLEOTIDE SEQUENCE [LARGE SCALE GENOMIC DNA]</scope>
    <source>
        <strain evidence="7 9">UTICA-S1B9</strain>
    </source>
</reference>
<comment type="caution">
    <text evidence="7">The sequence shown here is derived from an EMBL/GenBank/DDBJ whole genome shotgun (WGS) entry which is preliminary data.</text>
</comment>